<comment type="caution">
    <text evidence="1">The sequence shown here is derived from an EMBL/GenBank/DDBJ whole genome shotgun (WGS) entry which is preliminary data.</text>
</comment>
<evidence type="ECO:0000313" key="2">
    <source>
        <dbReference type="Proteomes" id="UP001283361"/>
    </source>
</evidence>
<sequence length="125" mass="13106">MFHSVKCVERNAILKIKAVVMQLLRMASVIMKTSLGPGLVISGVDGLDPTIHIDPTSAILPLPQALPSQPALNPIPDMRISTGPISKAAPRPLPVSEDVNINVSSLKALPAQTALSPINTTSTPT</sequence>
<organism evidence="1 2">
    <name type="scientific">Elysia crispata</name>
    <name type="common">lettuce slug</name>
    <dbReference type="NCBI Taxonomy" id="231223"/>
    <lineage>
        <taxon>Eukaryota</taxon>
        <taxon>Metazoa</taxon>
        <taxon>Spiralia</taxon>
        <taxon>Lophotrochozoa</taxon>
        <taxon>Mollusca</taxon>
        <taxon>Gastropoda</taxon>
        <taxon>Heterobranchia</taxon>
        <taxon>Euthyneura</taxon>
        <taxon>Panpulmonata</taxon>
        <taxon>Sacoglossa</taxon>
        <taxon>Placobranchoidea</taxon>
        <taxon>Plakobranchidae</taxon>
        <taxon>Elysia</taxon>
    </lineage>
</organism>
<protein>
    <submittedName>
        <fullName evidence="1">Uncharacterized protein</fullName>
    </submittedName>
</protein>
<dbReference type="Proteomes" id="UP001283361">
    <property type="component" value="Unassembled WGS sequence"/>
</dbReference>
<proteinExistence type="predicted"/>
<dbReference type="AlphaFoldDB" id="A0AAE1AG83"/>
<evidence type="ECO:0000313" key="1">
    <source>
        <dbReference type="EMBL" id="KAK3786696.1"/>
    </source>
</evidence>
<name>A0AAE1AG83_9GAST</name>
<dbReference type="EMBL" id="JAWDGP010001946">
    <property type="protein sequence ID" value="KAK3786696.1"/>
    <property type="molecule type" value="Genomic_DNA"/>
</dbReference>
<reference evidence="1" key="1">
    <citation type="journal article" date="2023" name="G3 (Bethesda)">
        <title>A reference genome for the long-term kleptoplast-retaining sea slug Elysia crispata morphotype clarki.</title>
        <authorList>
            <person name="Eastman K.E."/>
            <person name="Pendleton A.L."/>
            <person name="Shaikh M.A."/>
            <person name="Suttiyut T."/>
            <person name="Ogas R."/>
            <person name="Tomko P."/>
            <person name="Gavelis G."/>
            <person name="Widhalm J.R."/>
            <person name="Wisecaver J.H."/>
        </authorList>
    </citation>
    <scope>NUCLEOTIDE SEQUENCE</scope>
    <source>
        <strain evidence="1">ECLA1</strain>
    </source>
</reference>
<gene>
    <name evidence="1" type="ORF">RRG08_057972</name>
</gene>
<accession>A0AAE1AG83</accession>
<keyword evidence="2" id="KW-1185">Reference proteome</keyword>